<reference evidence="2" key="1">
    <citation type="journal article" date="2014" name="Int. J. Syst. Evol. Microbiol.">
        <title>Complete genome sequence of Corynebacterium casei LMG S-19264T (=DSM 44701T), isolated from a smear-ripened cheese.</title>
        <authorList>
            <consortium name="US DOE Joint Genome Institute (JGI-PGF)"/>
            <person name="Walter F."/>
            <person name="Albersmeier A."/>
            <person name="Kalinowski J."/>
            <person name="Ruckert C."/>
        </authorList>
    </citation>
    <scope>NUCLEOTIDE SEQUENCE</scope>
    <source>
        <strain evidence="2">CGMCC 4.7201</strain>
    </source>
</reference>
<proteinExistence type="predicted"/>
<reference evidence="2" key="2">
    <citation type="submission" date="2020-09" db="EMBL/GenBank/DDBJ databases">
        <authorList>
            <person name="Sun Q."/>
            <person name="Zhou Y."/>
        </authorList>
    </citation>
    <scope>NUCLEOTIDE SEQUENCE</scope>
    <source>
        <strain evidence="2">CGMCC 4.7201</strain>
    </source>
</reference>
<evidence type="ECO:0000256" key="1">
    <source>
        <dbReference type="SAM" id="MobiDB-lite"/>
    </source>
</evidence>
<accession>A0A918E0E1</accession>
<name>A0A918E0E1_9ACTN</name>
<protein>
    <submittedName>
        <fullName evidence="2">Uncharacterized protein</fullName>
    </submittedName>
</protein>
<evidence type="ECO:0000313" key="2">
    <source>
        <dbReference type="EMBL" id="GGO96845.1"/>
    </source>
</evidence>
<feature type="region of interest" description="Disordered" evidence="1">
    <location>
        <begin position="160"/>
        <end position="202"/>
    </location>
</feature>
<keyword evidence="3" id="KW-1185">Reference proteome</keyword>
<gene>
    <name evidence="2" type="ORF">GCM10012280_57290</name>
</gene>
<dbReference type="AlphaFoldDB" id="A0A918E0E1"/>
<dbReference type="EMBL" id="BMMS01000030">
    <property type="protein sequence ID" value="GGO96845.1"/>
    <property type="molecule type" value="Genomic_DNA"/>
</dbReference>
<sequence>MEEPSGFWSAGREPGCVIGLGQGSGDARRAGFGAADAHVGVESLPQPRVRAADGFGQLSHLVGSGLCVEGDPARPSVAVLHDNGFKGFTAQRGSNVGCAAEDIDIWRYADPQSDVPSVEAPAQIGCTATRFDLRLSGEMEQLAQEGRAVSGVPFHYEASGEYPPLQGEGSQIQRVRHRRGPPSRVPRNPCGDPVLGPAPRGVRGGREQQFAVGDGMALSGARRVGSGGGSDVTCDADTVAVEYRDGQVDQNMQSFCEHLRIEQLRPHGSRHAADERRRVDAGPCQEGPCFHDECQNGVCQTSGVTGVVGVTGGLPTGGRRR</sequence>
<evidence type="ECO:0000313" key="3">
    <source>
        <dbReference type="Proteomes" id="UP000641932"/>
    </source>
</evidence>
<dbReference type="Proteomes" id="UP000641932">
    <property type="component" value="Unassembled WGS sequence"/>
</dbReference>
<comment type="caution">
    <text evidence="2">The sequence shown here is derived from an EMBL/GenBank/DDBJ whole genome shotgun (WGS) entry which is preliminary data.</text>
</comment>
<organism evidence="2 3">
    <name type="scientific">Wenjunlia tyrosinilytica</name>
    <dbReference type="NCBI Taxonomy" id="1544741"/>
    <lineage>
        <taxon>Bacteria</taxon>
        <taxon>Bacillati</taxon>
        <taxon>Actinomycetota</taxon>
        <taxon>Actinomycetes</taxon>
        <taxon>Kitasatosporales</taxon>
        <taxon>Streptomycetaceae</taxon>
        <taxon>Wenjunlia</taxon>
    </lineage>
</organism>